<organism evidence="5 6">
    <name type="scientific">Bradyrhizobium hipponense</name>
    <dbReference type="NCBI Taxonomy" id="2605638"/>
    <lineage>
        <taxon>Bacteria</taxon>
        <taxon>Pseudomonadati</taxon>
        <taxon>Pseudomonadota</taxon>
        <taxon>Alphaproteobacteria</taxon>
        <taxon>Hyphomicrobiales</taxon>
        <taxon>Nitrobacteraceae</taxon>
        <taxon>Bradyrhizobium</taxon>
    </lineage>
</organism>
<dbReference type="InterPro" id="IPR051478">
    <property type="entry name" value="Beta-lactamase-like_AB/R"/>
</dbReference>
<evidence type="ECO:0000313" key="6">
    <source>
        <dbReference type="Proteomes" id="UP000324797"/>
    </source>
</evidence>
<evidence type="ECO:0000256" key="1">
    <source>
        <dbReference type="ARBA" id="ARBA00038473"/>
    </source>
</evidence>
<dbReference type="EMBL" id="VSTH01000108">
    <property type="protein sequence ID" value="TYO63056.1"/>
    <property type="molecule type" value="Genomic_DNA"/>
</dbReference>
<evidence type="ECO:0000259" key="3">
    <source>
        <dbReference type="Pfam" id="PF00144"/>
    </source>
</evidence>
<dbReference type="Pfam" id="PF11954">
    <property type="entry name" value="DUF3471"/>
    <property type="match status" value="1"/>
</dbReference>
<dbReference type="InterPro" id="IPR006311">
    <property type="entry name" value="TAT_signal"/>
</dbReference>
<proteinExistence type="inferred from homology"/>
<feature type="signal peptide" evidence="2">
    <location>
        <begin position="1"/>
        <end position="24"/>
    </location>
</feature>
<feature type="chain" id="PRO_5024464744" evidence="2">
    <location>
        <begin position="25"/>
        <end position="469"/>
    </location>
</feature>
<keyword evidence="2" id="KW-0732">Signal</keyword>
<dbReference type="GO" id="GO:0016787">
    <property type="term" value="F:hydrolase activity"/>
    <property type="evidence" value="ECO:0007669"/>
    <property type="project" value="UniProtKB-KW"/>
</dbReference>
<keyword evidence="6" id="KW-1185">Reference proteome</keyword>
<dbReference type="InterPro" id="IPR019546">
    <property type="entry name" value="TAT_signal_bac_arc"/>
</dbReference>
<sequence>MIGRRDFLVGAALGGAAAALTAAASGLFIETAGGAPLSTDDILTALRERVDTTRQSVGIVAATFDANTQRIVPYGESDSKNNRALDGDTVFEIGSITKVFTALLLAEMVTRGEVALDDPVSKYLPDRVRVPESRGKQIALWHLASHTSGLPREPAGFVFRDDIDPYAAFTTDQLYSAVANSYPQYEPGSISTYSNLGFGLLGHVLALRANASYEELIISRICDPLNLADTRASLTPSMQERLAQGHRADLKPAMNWDLPPAIAGAGALRSTANDLVRFMRATCLPDPQGQLSKAAALLLETRRPHIFGNSYYLGWQVRKANGDEIIRHGGATGGYCGHVGFSTKLKSGAIVLSNTAIYMIDDLGFHLANPAFNVADYLPKVTVDQGVLASYGGVYELTPTFSITIRAADGHLFGRGTGQSEFELFAESENRFFLRIVDAQVTFLHNKDELVDRLVWHQNGRDQYCPRIN</sequence>
<dbReference type="InterPro" id="IPR021860">
    <property type="entry name" value="Peptidase_S12_Pab87-rel_C"/>
</dbReference>
<dbReference type="Proteomes" id="UP000324797">
    <property type="component" value="Unassembled WGS sequence"/>
</dbReference>
<dbReference type="Pfam" id="PF00144">
    <property type="entry name" value="Beta-lactamase"/>
    <property type="match status" value="1"/>
</dbReference>
<dbReference type="InterPro" id="IPR012338">
    <property type="entry name" value="Beta-lactam/transpept-like"/>
</dbReference>
<dbReference type="PANTHER" id="PTHR22935">
    <property type="entry name" value="PENICILLIN-BINDING PROTEIN"/>
    <property type="match status" value="1"/>
</dbReference>
<dbReference type="PROSITE" id="PS51318">
    <property type="entry name" value="TAT"/>
    <property type="match status" value="1"/>
</dbReference>
<name>A0A5S4YF85_9BRAD</name>
<keyword evidence="5" id="KW-0378">Hydrolase</keyword>
<gene>
    <name evidence="5" type="ORF">FXV83_29570</name>
</gene>
<comment type="similarity">
    <text evidence="1">Belongs to the beta-lactamase family.</text>
</comment>
<dbReference type="AlphaFoldDB" id="A0A5S4YF85"/>
<feature type="domain" description="Beta-lactamase-related" evidence="3">
    <location>
        <begin position="53"/>
        <end position="356"/>
    </location>
</feature>
<dbReference type="NCBIfam" id="TIGR01409">
    <property type="entry name" value="TAT_signal_seq"/>
    <property type="match status" value="1"/>
</dbReference>
<dbReference type="PANTHER" id="PTHR22935:SF95">
    <property type="entry name" value="BETA-LACTAMASE-LIKE 1-RELATED"/>
    <property type="match status" value="1"/>
</dbReference>
<comment type="caution">
    <text evidence="5">The sequence shown here is derived from an EMBL/GenBank/DDBJ whole genome shotgun (WGS) entry which is preliminary data.</text>
</comment>
<feature type="domain" description="Peptidase S12 Pab87-related C-terminal" evidence="4">
    <location>
        <begin position="380"/>
        <end position="457"/>
    </location>
</feature>
<evidence type="ECO:0000313" key="5">
    <source>
        <dbReference type="EMBL" id="TYO63056.1"/>
    </source>
</evidence>
<dbReference type="SUPFAM" id="SSF56601">
    <property type="entry name" value="beta-lactamase/transpeptidase-like"/>
    <property type="match status" value="1"/>
</dbReference>
<dbReference type="RefSeq" id="WP_148743127.1">
    <property type="nucleotide sequence ID" value="NZ_VSTH01000108.1"/>
</dbReference>
<evidence type="ECO:0000259" key="4">
    <source>
        <dbReference type="Pfam" id="PF11954"/>
    </source>
</evidence>
<protein>
    <submittedName>
        <fullName evidence="5">Serine hydrolase</fullName>
    </submittedName>
</protein>
<dbReference type="InterPro" id="IPR001466">
    <property type="entry name" value="Beta-lactam-related"/>
</dbReference>
<reference evidence="5 6" key="1">
    <citation type="submission" date="2019-08" db="EMBL/GenBank/DDBJ databases">
        <title>Bradyrhizobium hipponensis sp. nov., a rhizobium isolated from a Lupinus angustifolius root nodule in Tunisia.</title>
        <authorList>
            <person name="Off K."/>
            <person name="Rejili M."/>
            <person name="Mars M."/>
            <person name="Brachmann A."/>
            <person name="Marin M."/>
        </authorList>
    </citation>
    <scope>NUCLEOTIDE SEQUENCE [LARGE SCALE GENOMIC DNA]</scope>
    <source>
        <strain evidence="6">aSej3</strain>
    </source>
</reference>
<dbReference type="Gene3D" id="3.40.710.10">
    <property type="entry name" value="DD-peptidase/beta-lactamase superfamily"/>
    <property type="match status" value="1"/>
</dbReference>
<evidence type="ECO:0000256" key="2">
    <source>
        <dbReference type="SAM" id="SignalP"/>
    </source>
</evidence>
<accession>A0A5S4YF85</accession>